<dbReference type="InterPro" id="IPR000504">
    <property type="entry name" value="RRM_dom"/>
</dbReference>
<dbReference type="Gene3D" id="3.30.70.330">
    <property type="match status" value="1"/>
</dbReference>
<evidence type="ECO:0000313" key="5">
    <source>
        <dbReference type="EMBL" id="TPX46202.1"/>
    </source>
</evidence>
<dbReference type="SUPFAM" id="SSF54928">
    <property type="entry name" value="RNA-binding domain, RBD"/>
    <property type="match status" value="1"/>
</dbReference>
<dbReference type="InterPro" id="IPR035979">
    <property type="entry name" value="RBD_domain_sf"/>
</dbReference>
<dbReference type="SMART" id="SM00360">
    <property type="entry name" value="RRM"/>
    <property type="match status" value="1"/>
</dbReference>
<dbReference type="GO" id="GO:0003723">
    <property type="term" value="F:RNA binding"/>
    <property type="evidence" value="ECO:0007669"/>
    <property type="project" value="UniProtKB-UniRule"/>
</dbReference>
<proteinExistence type="predicted"/>
<dbReference type="Proteomes" id="UP000320475">
    <property type="component" value="Unassembled WGS sequence"/>
</dbReference>
<accession>A0A507D411</accession>
<feature type="compositionally biased region" description="Polar residues" evidence="3">
    <location>
        <begin position="267"/>
        <end position="277"/>
    </location>
</feature>
<organism evidence="5 6">
    <name type="scientific">Synchytrium endobioticum</name>
    <dbReference type="NCBI Taxonomy" id="286115"/>
    <lineage>
        <taxon>Eukaryota</taxon>
        <taxon>Fungi</taxon>
        <taxon>Fungi incertae sedis</taxon>
        <taxon>Chytridiomycota</taxon>
        <taxon>Chytridiomycota incertae sedis</taxon>
        <taxon>Chytridiomycetes</taxon>
        <taxon>Synchytriales</taxon>
        <taxon>Synchytriaceae</taxon>
        <taxon>Synchytrium</taxon>
    </lineage>
</organism>
<evidence type="ECO:0000313" key="6">
    <source>
        <dbReference type="Proteomes" id="UP000320475"/>
    </source>
</evidence>
<dbReference type="Pfam" id="PF00076">
    <property type="entry name" value="RRM_1"/>
    <property type="match status" value="1"/>
</dbReference>
<keyword evidence="1 2" id="KW-0694">RNA-binding</keyword>
<evidence type="ECO:0000256" key="3">
    <source>
        <dbReference type="SAM" id="MobiDB-lite"/>
    </source>
</evidence>
<feature type="compositionally biased region" description="Basic and acidic residues" evidence="3">
    <location>
        <begin position="12"/>
        <end position="27"/>
    </location>
</feature>
<dbReference type="PANTHER" id="PTHR48027">
    <property type="entry name" value="HETEROGENEOUS NUCLEAR RIBONUCLEOPROTEIN 87F-RELATED"/>
    <property type="match status" value="1"/>
</dbReference>
<name>A0A507D411_9FUNG</name>
<dbReference type="PROSITE" id="PS50102">
    <property type="entry name" value="RRM"/>
    <property type="match status" value="1"/>
</dbReference>
<feature type="compositionally biased region" description="Gly residues" evidence="3">
    <location>
        <begin position="61"/>
        <end position="82"/>
    </location>
</feature>
<dbReference type="InterPro" id="IPR052462">
    <property type="entry name" value="SLIRP/GR-RBP-like"/>
</dbReference>
<gene>
    <name evidence="5" type="ORF">SeLEV6574_g03336</name>
</gene>
<comment type="caution">
    <text evidence="5">The sequence shown here is derived from an EMBL/GenBank/DDBJ whole genome shotgun (WGS) entry which is preliminary data.</text>
</comment>
<dbReference type="AlphaFoldDB" id="A0A507D411"/>
<feature type="compositionally biased region" description="Pro residues" evidence="3">
    <location>
        <begin position="1"/>
        <end position="10"/>
    </location>
</feature>
<evidence type="ECO:0000259" key="4">
    <source>
        <dbReference type="PROSITE" id="PS50102"/>
    </source>
</evidence>
<sequence>MSYNPPPPGTSEPRERERSPRRDERATYHYTGSDPYYGNSGTGASYGNSYDGRAPTYGGYESRGGGSYGGSYGYDGSYGGGRDYSYRRDDYGYRRDSYDRGGYGRDRGYGGGGGSGGGGGGGGAGAGGYGGGSRSRGRSPPPQPRRYEIIKGNENDRSSTTILYVGNLPYHFEERDVRDLFGRYGPLRSVNVPFDRFTRRNKGFSFVEYEERRDAEDALEKLQGWPIDNRKIKIDWDVGLGKKDEIKGKAFGGGSGSSSAPGNSSSNDRSYGRNDSSCGADLPPGTY</sequence>
<dbReference type="VEuPathDB" id="FungiDB:SeMB42_g04065"/>
<dbReference type="OrthoDB" id="439808at2759"/>
<dbReference type="InterPro" id="IPR012677">
    <property type="entry name" value="Nucleotide-bd_a/b_plait_sf"/>
</dbReference>
<feature type="compositionally biased region" description="Low complexity" evidence="3">
    <location>
        <begin position="257"/>
        <end position="266"/>
    </location>
</feature>
<feature type="region of interest" description="Disordered" evidence="3">
    <location>
        <begin position="247"/>
        <end position="287"/>
    </location>
</feature>
<evidence type="ECO:0000256" key="1">
    <source>
        <dbReference type="ARBA" id="ARBA00022884"/>
    </source>
</evidence>
<dbReference type="CDD" id="cd00590">
    <property type="entry name" value="RRM_SF"/>
    <property type="match status" value="1"/>
</dbReference>
<feature type="region of interest" description="Disordered" evidence="3">
    <location>
        <begin position="1"/>
        <end position="146"/>
    </location>
</feature>
<evidence type="ECO:0000256" key="2">
    <source>
        <dbReference type="PROSITE-ProRule" id="PRU00176"/>
    </source>
</evidence>
<dbReference type="EMBL" id="QEAM01000110">
    <property type="protein sequence ID" value="TPX46202.1"/>
    <property type="molecule type" value="Genomic_DNA"/>
</dbReference>
<protein>
    <recommendedName>
        <fullName evidence="4">RRM domain-containing protein</fullName>
    </recommendedName>
</protein>
<feature type="compositionally biased region" description="Basic and acidic residues" evidence="3">
    <location>
        <begin position="84"/>
        <end position="108"/>
    </location>
</feature>
<feature type="compositionally biased region" description="Gly residues" evidence="3">
    <location>
        <begin position="109"/>
        <end position="134"/>
    </location>
</feature>
<feature type="domain" description="RRM" evidence="4">
    <location>
        <begin position="161"/>
        <end position="239"/>
    </location>
</feature>
<reference evidence="5 6" key="1">
    <citation type="journal article" date="2019" name="Sci. Rep.">
        <title>Comparative genomics of chytrid fungi reveal insights into the obligate biotrophic and pathogenic lifestyle of Synchytrium endobioticum.</title>
        <authorList>
            <person name="van de Vossenberg B.T.L.H."/>
            <person name="Warris S."/>
            <person name="Nguyen H.D.T."/>
            <person name="van Gent-Pelzer M.P.E."/>
            <person name="Joly D.L."/>
            <person name="van de Geest H.C."/>
            <person name="Bonants P.J.M."/>
            <person name="Smith D.S."/>
            <person name="Levesque C.A."/>
            <person name="van der Lee T.A.J."/>
        </authorList>
    </citation>
    <scope>NUCLEOTIDE SEQUENCE [LARGE SCALE GENOMIC DNA]</scope>
    <source>
        <strain evidence="5 6">LEV6574</strain>
    </source>
</reference>